<evidence type="ECO:0000313" key="2">
    <source>
        <dbReference type="Proteomes" id="UP000001416"/>
    </source>
</evidence>
<dbReference type="Proteomes" id="UP000001416">
    <property type="component" value="Chromosome"/>
</dbReference>
<accession>Q82U88</accession>
<proteinExistence type="predicted"/>
<evidence type="ECO:0000313" key="1">
    <source>
        <dbReference type="EMBL" id="CAD85519.1"/>
    </source>
</evidence>
<gene>
    <name evidence="1" type="ordered locus">NE1608</name>
</gene>
<reference evidence="1 2" key="1">
    <citation type="journal article" date="2003" name="J. Bacteriol.">
        <title>Complete genome sequence of the ammonia-oxidizing bacterium and obligate chemolithoautotroph Nitrosomonas europaea.</title>
        <authorList>
            <person name="Chain P."/>
            <person name="Lamerdin J."/>
            <person name="Larimer F."/>
            <person name="Regala W."/>
            <person name="Land M."/>
            <person name="Hauser L."/>
            <person name="Hooper A."/>
            <person name="Klotz M."/>
            <person name="Norton J."/>
            <person name="Sayavedra-Soto L."/>
            <person name="Arciero D."/>
            <person name="Hommes N."/>
            <person name="Whittaker M."/>
            <person name="Arp D."/>
        </authorList>
    </citation>
    <scope>NUCLEOTIDE SEQUENCE [LARGE SCALE GENOMIC DNA]</scope>
    <source>
        <strain evidence="2">ATCC 19718 / CIP 103999 / KCTC 2705 / NBRC 14298</strain>
    </source>
</reference>
<dbReference type="KEGG" id="neu:NE1608"/>
<dbReference type="GeneID" id="87104776"/>
<dbReference type="RefSeq" id="WP_011112172.1">
    <property type="nucleotide sequence ID" value="NC_004757.1"/>
</dbReference>
<name>Q82U88_NITEU</name>
<sequence length="281" mass="32407">MSLSWRNRIQIFLAPDRVDLTGIARGIRPVQQFRQSGVCVQENDSRQQWKAPLRLLEQMIGQMDDRFRRGSELHITLSNHFVRYGVIAPQPSLANPDELMAYAGFQMREIYGERIDDWELSLSTWDPYGGALCAAIARDLQSELIMFARQYDTRFACIEPYLAAALDHWSKRLVEKQVWFVLVETGRFCLVVLSEGAWRCARNQRVVENLQEELLAALEQESIILSPDRSVERVYVFAPELTGQLPVHDLRWQFVRLPDEKHPAPSYFPGVTGMDDSQNHA</sequence>
<dbReference type="AlphaFoldDB" id="Q82U88"/>
<dbReference type="EMBL" id="AL954747">
    <property type="protein sequence ID" value="CAD85519.1"/>
    <property type="molecule type" value="Genomic_DNA"/>
</dbReference>
<dbReference type="HOGENOM" id="CLU_085035_0_0_4"/>
<keyword evidence="2" id="KW-1185">Reference proteome</keyword>
<dbReference type="eggNOG" id="ENOG5031HF3">
    <property type="taxonomic scope" value="Bacteria"/>
</dbReference>
<protein>
    <submittedName>
        <fullName evidence="1">Uncharacterized protein</fullName>
    </submittedName>
</protein>
<organism evidence="1 2">
    <name type="scientific">Nitrosomonas europaea (strain ATCC 19718 / CIP 103999 / KCTC 2705 / NBRC 14298)</name>
    <dbReference type="NCBI Taxonomy" id="228410"/>
    <lineage>
        <taxon>Bacteria</taxon>
        <taxon>Pseudomonadati</taxon>
        <taxon>Pseudomonadota</taxon>
        <taxon>Betaproteobacteria</taxon>
        <taxon>Nitrosomonadales</taxon>
        <taxon>Nitrosomonadaceae</taxon>
        <taxon>Nitrosomonas</taxon>
    </lineage>
</organism>
<dbReference type="STRING" id="228410.NE1608"/>
<dbReference type="OrthoDB" id="9178860at2"/>